<evidence type="ECO:0000256" key="1">
    <source>
        <dbReference type="ARBA" id="ARBA00004173"/>
    </source>
</evidence>
<evidence type="ECO:0000313" key="15">
    <source>
        <dbReference type="EMBL" id="RMZ23742.1"/>
    </source>
</evidence>
<feature type="domain" description="CCHC-type" evidence="13">
    <location>
        <begin position="545"/>
        <end position="559"/>
    </location>
</feature>
<dbReference type="FunFam" id="2.40.30.10:FF:000007">
    <property type="entry name" value="Translation initiation factor IF-2"/>
    <property type="match status" value="1"/>
</dbReference>
<dbReference type="SUPFAM" id="SSF52156">
    <property type="entry name" value="Initiation factor IF2/eIF5b, domain 3"/>
    <property type="match status" value="1"/>
</dbReference>
<dbReference type="PROSITE" id="PS50158">
    <property type="entry name" value="ZF_CCHC"/>
    <property type="match status" value="2"/>
</dbReference>
<feature type="compositionally biased region" description="Basic and acidic residues" evidence="12">
    <location>
        <begin position="118"/>
        <end position="159"/>
    </location>
</feature>
<evidence type="ECO:0000256" key="11">
    <source>
        <dbReference type="PROSITE-ProRule" id="PRU00047"/>
    </source>
</evidence>
<dbReference type="InterPro" id="IPR015760">
    <property type="entry name" value="TIF_IF2"/>
</dbReference>
<evidence type="ECO:0000313" key="16">
    <source>
        <dbReference type="Proteomes" id="UP000281677"/>
    </source>
</evidence>
<feature type="compositionally biased region" description="Basic and acidic residues" evidence="12">
    <location>
        <begin position="1109"/>
        <end position="1128"/>
    </location>
</feature>
<reference evidence="15 16" key="1">
    <citation type="journal article" date="2018" name="BMC Genomics">
        <title>Genomic evidence for intraspecific hybridization in a clonal and extremely halotolerant yeast.</title>
        <authorList>
            <person name="Gostincar C."/>
            <person name="Stajich J.E."/>
            <person name="Zupancic J."/>
            <person name="Zalar P."/>
            <person name="Gunde-Cimerman N."/>
        </authorList>
    </citation>
    <scope>NUCLEOTIDE SEQUENCE [LARGE SCALE GENOMIC DNA]</scope>
    <source>
        <strain evidence="15 16">EXF-120</strain>
    </source>
</reference>
<feature type="compositionally biased region" description="Polar residues" evidence="12">
    <location>
        <begin position="605"/>
        <end position="617"/>
    </location>
</feature>
<name>A0A3M7IEA3_HORWE</name>
<dbReference type="InterPro" id="IPR001878">
    <property type="entry name" value="Znf_CCHC"/>
</dbReference>
<keyword evidence="7" id="KW-0496">Mitochondrion</keyword>
<dbReference type="SUPFAM" id="SSF57756">
    <property type="entry name" value="Retrovirus zinc finger-like domains"/>
    <property type="match status" value="1"/>
</dbReference>
<keyword evidence="6" id="KW-0809">Transit peptide</keyword>
<dbReference type="FunFam" id="3.40.50.10050:FF:000001">
    <property type="entry name" value="Translation initiation factor IF-2"/>
    <property type="match status" value="1"/>
</dbReference>
<evidence type="ECO:0000256" key="3">
    <source>
        <dbReference type="ARBA" id="ARBA00022540"/>
    </source>
</evidence>
<feature type="compositionally biased region" description="Basic and acidic residues" evidence="12">
    <location>
        <begin position="557"/>
        <end position="572"/>
    </location>
</feature>
<dbReference type="InterPro" id="IPR044145">
    <property type="entry name" value="IF2_II"/>
</dbReference>
<dbReference type="SUPFAM" id="SSF52540">
    <property type="entry name" value="P-loop containing nucleoside triphosphate hydrolases"/>
    <property type="match status" value="1"/>
</dbReference>
<dbReference type="InterPro" id="IPR009000">
    <property type="entry name" value="Transl_B-barrel_sf"/>
</dbReference>
<dbReference type="NCBIfam" id="TIGR00231">
    <property type="entry name" value="small_GTP"/>
    <property type="match status" value="1"/>
</dbReference>
<dbReference type="SUPFAM" id="SSF50447">
    <property type="entry name" value="Translation proteins"/>
    <property type="match status" value="2"/>
</dbReference>
<dbReference type="Pfam" id="PF00009">
    <property type="entry name" value="GTP_EFTU"/>
    <property type="match status" value="1"/>
</dbReference>
<dbReference type="GO" id="GO:0003924">
    <property type="term" value="F:GTPase activity"/>
    <property type="evidence" value="ECO:0007669"/>
    <property type="project" value="InterPro"/>
</dbReference>
<dbReference type="Gene3D" id="3.40.50.10050">
    <property type="entry name" value="Translation initiation factor IF- 2, domain 3"/>
    <property type="match status" value="1"/>
</dbReference>
<dbReference type="PROSITE" id="PS51722">
    <property type="entry name" value="G_TR_2"/>
    <property type="match status" value="1"/>
</dbReference>
<dbReference type="InterPro" id="IPR005225">
    <property type="entry name" value="Small_GTP-bd"/>
</dbReference>
<evidence type="ECO:0000256" key="9">
    <source>
        <dbReference type="ARBA" id="ARBA00025162"/>
    </source>
</evidence>
<dbReference type="GO" id="GO:0008270">
    <property type="term" value="F:zinc ion binding"/>
    <property type="evidence" value="ECO:0007669"/>
    <property type="project" value="UniProtKB-KW"/>
</dbReference>
<dbReference type="CDD" id="cd03692">
    <property type="entry name" value="mtIF2_IVc"/>
    <property type="match status" value="1"/>
</dbReference>
<feature type="region of interest" description="Disordered" evidence="12">
    <location>
        <begin position="1"/>
        <end position="516"/>
    </location>
</feature>
<dbReference type="GO" id="GO:0005525">
    <property type="term" value="F:GTP binding"/>
    <property type="evidence" value="ECO:0007669"/>
    <property type="project" value="UniProtKB-KW"/>
</dbReference>
<feature type="region of interest" description="Disordered" evidence="12">
    <location>
        <begin position="1100"/>
        <end position="1166"/>
    </location>
</feature>
<proteinExistence type="inferred from homology"/>
<comment type="function">
    <text evidence="9">One of the essential components for the initiation of protein synthesis. Protects formylmethionyl-tRNA from spontaneous hydrolysis and promotes its binding to the 30S ribosomal subunits. Also involved in the hydrolysis of GTP during the formation of the 70S ribosomal complex.</text>
</comment>
<comment type="similarity">
    <text evidence="2">Belongs to the TRAFAC class translation factor GTPase superfamily. Classic translation factor GTPase family. IF-2 subfamily.</text>
</comment>
<dbReference type="Proteomes" id="UP000281677">
    <property type="component" value="Unassembled WGS sequence"/>
</dbReference>
<dbReference type="InterPro" id="IPR000795">
    <property type="entry name" value="T_Tr_GTP-bd_dom"/>
</dbReference>
<gene>
    <name evidence="15" type="ORF">D0859_12212</name>
</gene>
<dbReference type="InterPro" id="IPR023115">
    <property type="entry name" value="TIF_IF2_dom3"/>
</dbReference>
<dbReference type="FunFam" id="2.40.30.10:FF:000008">
    <property type="entry name" value="Translation initiation factor IF-2"/>
    <property type="match status" value="1"/>
</dbReference>
<keyword evidence="5" id="KW-0648">Protein biosynthesis</keyword>
<keyword evidence="11" id="KW-0862">Zinc</keyword>
<dbReference type="Pfam" id="PF11987">
    <property type="entry name" value="IF-2"/>
    <property type="match status" value="1"/>
</dbReference>
<feature type="compositionally biased region" description="Basic and acidic residues" evidence="12">
    <location>
        <begin position="326"/>
        <end position="339"/>
    </location>
</feature>
<feature type="compositionally biased region" description="Polar residues" evidence="12">
    <location>
        <begin position="485"/>
        <end position="508"/>
    </location>
</feature>
<accession>A0A3M7IEA3</accession>
<feature type="compositionally biased region" description="Polar residues" evidence="12">
    <location>
        <begin position="164"/>
        <end position="180"/>
    </location>
</feature>
<dbReference type="GO" id="GO:0003743">
    <property type="term" value="F:translation initiation factor activity"/>
    <property type="evidence" value="ECO:0007669"/>
    <property type="project" value="UniProtKB-KW"/>
</dbReference>
<feature type="compositionally biased region" description="Basic and acidic residues" evidence="12">
    <location>
        <begin position="722"/>
        <end position="759"/>
    </location>
</feature>
<feature type="compositionally biased region" description="Polar residues" evidence="12">
    <location>
        <begin position="1"/>
        <end position="12"/>
    </location>
</feature>
<feature type="compositionally biased region" description="Polar residues" evidence="12">
    <location>
        <begin position="391"/>
        <end position="426"/>
    </location>
</feature>
<evidence type="ECO:0000256" key="4">
    <source>
        <dbReference type="ARBA" id="ARBA00022741"/>
    </source>
</evidence>
<evidence type="ECO:0000256" key="2">
    <source>
        <dbReference type="ARBA" id="ARBA00007733"/>
    </source>
</evidence>
<dbReference type="Gene3D" id="4.10.60.10">
    <property type="entry name" value="Zinc finger, CCHC-type"/>
    <property type="match status" value="2"/>
</dbReference>
<dbReference type="InterPro" id="IPR036875">
    <property type="entry name" value="Znf_CCHC_sf"/>
</dbReference>
<dbReference type="CDD" id="cd03702">
    <property type="entry name" value="IF2_mtIF2_II"/>
    <property type="match status" value="1"/>
</dbReference>
<dbReference type="Pfam" id="PF00098">
    <property type="entry name" value="zf-CCHC"/>
    <property type="match status" value="2"/>
</dbReference>
<evidence type="ECO:0000259" key="13">
    <source>
        <dbReference type="PROSITE" id="PS50158"/>
    </source>
</evidence>
<dbReference type="InterPro" id="IPR027417">
    <property type="entry name" value="P-loop_NTPase"/>
</dbReference>
<dbReference type="Pfam" id="PF22042">
    <property type="entry name" value="EF-G_D2"/>
    <property type="match status" value="1"/>
</dbReference>
<evidence type="ECO:0000256" key="6">
    <source>
        <dbReference type="ARBA" id="ARBA00022946"/>
    </source>
</evidence>
<feature type="compositionally biased region" description="Low complexity" evidence="12">
    <location>
        <begin position="218"/>
        <end position="244"/>
    </location>
</feature>
<dbReference type="PANTHER" id="PTHR43381:SF20">
    <property type="entry name" value="TRANSLATION INITIATION FACTOR IF-2, MITOCHONDRIAL"/>
    <property type="match status" value="1"/>
</dbReference>
<dbReference type="InterPro" id="IPR000178">
    <property type="entry name" value="TF_IF2_bacterial-like"/>
</dbReference>
<dbReference type="EMBL" id="QWIT01000463">
    <property type="protein sequence ID" value="RMZ23742.1"/>
    <property type="molecule type" value="Genomic_DNA"/>
</dbReference>
<evidence type="ECO:0000256" key="8">
    <source>
        <dbReference type="ARBA" id="ARBA00023134"/>
    </source>
</evidence>
<feature type="domain" description="Tr-type G" evidence="14">
    <location>
        <begin position="848"/>
        <end position="1017"/>
    </location>
</feature>
<keyword evidence="3" id="KW-0396">Initiation factor</keyword>
<feature type="compositionally biased region" description="Basic and acidic residues" evidence="12">
    <location>
        <begin position="1137"/>
        <end position="1160"/>
    </location>
</feature>
<evidence type="ECO:0000256" key="12">
    <source>
        <dbReference type="SAM" id="MobiDB-lite"/>
    </source>
</evidence>
<dbReference type="OrthoDB" id="361630at2759"/>
<feature type="compositionally biased region" description="Polar residues" evidence="12">
    <location>
        <begin position="43"/>
        <end position="52"/>
    </location>
</feature>
<dbReference type="FunFam" id="3.40.50.300:FF:000019">
    <property type="entry name" value="Translation initiation factor IF-2"/>
    <property type="match status" value="1"/>
</dbReference>
<feature type="region of interest" description="Disordered" evidence="12">
    <location>
        <begin position="557"/>
        <end position="759"/>
    </location>
</feature>
<dbReference type="InterPro" id="IPR036925">
    <property type="entry name" value="TIF_IF2_dom3_sf"/>
</dbReference>
<dbReference type="VEuPathDB" id="FungiDB:BTJ68_15424"/>
<dbReference type="CDD" id="cd01887">
    <property type="entry name" value="IF2_eIF5B"/>
    <property type="match status" value="1"/>
</dbReference>
<evidence type="ECO:0000256" key="10">
    <source>
        <dbReference type="ARBA" id="ARBA00044200"/>
    </source>
</evidence>
<dbReference type="PROSITE" id="PS01176">
    <property type="entry name" value="IF2"/>
    <property type="match status" value="1"/>
</dbReference>
<protein>
    <recommendedName>
        <fullName evidence="10">Translation initiation factor IF-2, mitochondrial</fullName>
    </recommendedName>
</protein>
<dbReference type="Gene3D" id="3.40.50.300">
    <property type="entry name" value="P-loop containing nucleotide triphosphate hydrolases"/>
    <property type="match status" value="1"/>
</dbReference>
<feature type="compositionally biased region" description="Polar residues" evidence="12">
    <location>
        <begin position="74"/>
        <end position="103"/>
    </location>
</feature>
<comment type="subcellular location">
    <subcellularLocation>
        <location evidence="1">Mitochondrion</location>
    </subcellularLocation>
</comment>
<comment type="caution">
    <text evidence="15">The sequence shown here is derived from an EMBL/GenBank/DDBJ whole genome shotgun (WGS) entry which is preliminary data.</text>
</comment>
<evidence type="ECO:0000256" key="7">
    <source>
        <dbReference type="ARBA" id="ARBA00023128"/>
    </source>
</evidence>
<dbReference type="SMART" id="SM00343">
    <property type="entry name" value="ZnF_C2HC"/>
    <property type="match status" value="2"/>
</dbReference>
<evidence type="ECO:0000256" key="5">
    <source>
        <dbReference type="ARBA" id="ARBA00022917"/>
    </source>
</evidence>
<feature type="compositionally biased region" description="Basic and acidic residues" evidence="12">
    <location>
        <begin position="465"/>
        <end position="475"/>
    </location>
</feature>
<feature type="domain" description="CCHC-type" evidence="13">
    <location>
        <begin position="522"/>
        <end position="536"/>
    </location>
</feature>
<dbReference type="PANTHER" id="PTHR43381">
    <property type="entry name" value="TRANSLATION INITIATION FACTOR IF-2-RELATED"/>
    <property type="match status" value="1"/>
</dbReference>
<evidence type="ECO:0000259" key="14">
    <source>
        <dbReference type="PROSITE" id="PS51722"/>
    </source>
</evidence>
<dbReference type="InterPro" id="IPR053905">
    <property type="entry name" value="EF-G-like_DII"/>
</dbReference>
<dbReference type="GO" id="GO:0003676">
    <property type="term" value="F:nucleic acid binding"/>
    <property type="evidence" value="ECO:0007669"/>
    <property type="project" value="InterPro"/>
</dbReference>
<dbReference type="GO" id="GO:0005739">
    <property type="term" value="C:mitochondrion"/>
    <property type="evidence" value="ECO:0007669"/>
    <property type="project" value="UniProtKB-SubCell"/>
</dbReference>
<keyword evidence="8" id="KW-0342">GTP-binding</keyword>
<sequence length="1391" mass="153968">MRTTHAAGSSTPVAEVRRVAHQFSASSSFNEQKPEDAIGRSKIPQSDSQQLTGEVPFALQPTSSFATARRHLSTTRPSNQSTSSAPAPNQPPTDAQSNGNRPQNGFVIDPNSSLTPSEQREKARLRQLREAAEKQQREAQEARAKHEADRRNAERENQRRIRGQWNQQHSGHQAPGQQTRDGQRRINDRSQGSQIGGRGNVRDARQRRTSTGSERNGQRQGQGQRPQQGQGQPRRQEQQQQHSQRPQKRAPNPFGSSSDAKAERVSAPLFGGDAAKAETDQVATESGWGSGATKRAPLQYVTEAPPPPQDSQRSEHPEQVGEGASLEDRMGLKDDHEEAAQDLSQNTGGWGQSAPRGQQNEAQISNFNDGDSANQPPQHPALPQEHHMLSPETQQSPEQYRPQSTHAENSYQTRLLDTEDYAQTRTPAEGEDLSANWQHLRRRNANSQQTSPAQQNDYQASPQQRAHESDPDWVDRQFAAHLEQRQQQQATVFDRSSAQRSPFDSTPSAAEPFRQPARAIKKCGRCGEVGHIAKECTGPNKPRGKCHLCGQQGHYAKDCSLNDRKNSRRGNDVSDMQRGSRSINIERLREEYEPPAQSRGDPFANQKSSEVASSATEQVDPFSSRRPMKKRQDEERSHPREKSSRARRGFADPEADDEGDALSDVRNRVLRRPSRFEADDEDEGLNDQRQLRSRKFADEGRSKKASRGRRNDRDEEEDDDSGAAREEARARKAEKREREQARKEEKQAQAADRKAKQLEDRHKLNLPEFINVATLAQTLGVRYEKFVRRLERLGYDDIFPGKVLNSEISGLIAMEYDFEPIFESTAPDAEDRDLKARPEVEDKSFLPVRPPVVTIMGHVDHGKTTILDYMRKSSVAAGEAGGITQHIGAFSVPLAGSGRTVTFLDTPGHAAFLAMRQRGANVTDIVILVVAGDDSVKPQTLEALKHAKAAGVPMIVAVNKMDKEGADLQRVKQDLARHGVEIEDFGGETQVVPVSGKTGLGMDELEENVVTLSEILDHGAETDGPVEGWILEATTKKAGRVATVLVRRGTLRQGSIIVAGRTWARVRSLHNEGGQAVQEVGPGMPVEVDGWRDQPMAGDEVLQAPSEQKATDVVEFREEKAERERTAQDMEAINSARRSEQEKREKERLAKQGEEQKEDVAETDQDNAKAIQDLESSSSSDSGHISIPFIIKADVSGSAEAVAAYVLSVSSPLISPRILRSAVGPINPSDIELAAAAQGHLISFNLPANEPMKAQANSRGVKVLENNIIYRVLDDVRGVLEENLPPVINQRVLGEAEISAAFEIGVGGRKKMKIAGCKVRNGTVGKGSRVRILRGSERVYDGTITSLKNVKKDVQEMRKGTECGMGFEEWEAFEVGDQIQTYEEFSEKRRL</sequence>
<feature type="compositionally biased region" description="Polar residues" evidence="12">
    <location>
        <begin position="355"/>
        <end position="376"/>
    </location>
</feature>
<keyword evidence="4" id="KW-0547">Nucleotide-binding</keyword>
<keyword evidence="11" id="KW-0863">Zinc-finger</keyword>
<organism evidence="15 16">
    <name type="scientific">Hortaea werneckii</name>
    <name type="common">Black yeast</name>
    <name type="synonym">Cladosporium werneckii</name>
    <dbReference type="NCBI Taxonomy" id="91943"/>
    <lineage>
        <taxon>Eukaryota</taxon>
        <taxon>Fungi</taxon>
        <taxon>Dikarya</taxon>
        <taxon>Ascomycota</taxon>
        <taxon>Pezizomycotina</taxon>
        <taxon>Dothideomycetes</taxon>
        <taxon>Dothideomycetidae</taxon>
        <taxon>Mycosphaerellales</taxon>
        <taxon>Teratosphaeriaceae</taxon>
        <taxon>Hortaea</taxon>
    </lineage>
</organism>
<dbReference type="HAMAP" id="MF_00100_B">
    <property type="entry name" value="IF_2_B"/>
    <property type="match status" value="1"/>
</dbReference>
<feature type="compositionally biased region" description="Polar residues" evidence="12">
    <location>
        <begin position="445"/>
        <end position="464"/>
    </location>
</feature>
<dbReference type="Gene3D" id="2.40.30.10">
    <property type="entry name" value="Translation factors"/>
    <property type="match status" value="2"/>
</dbReference>
<feature type="compositionally biased region" description="Basic and acidic residues" evidence="12">
    <location>
        <begin position="630"/>
        <end position="644"/>
    </location>
</feature>
<keyword evidence="11" id="KW-0479">Metal-binding</keyword>